<evidence type="ECO:0000313" key="3">
    <source>
        <dbReference type="Proteomes" id="UP000692954"/>
    </source>
</evidence>
<dbReference type="OrthoDB" id="297539at2759"/>
<reference evidence="2" key="1">
    <citation type="submission" date="2021-01" db="EMBL/GenBank/DDBJ databases">
        <authorList>
            <consortium name="Genoscope - CEA"/>
            <person name="William W."/>
        </authorList>
    </citation>
    <scope>NUCLEOTIDE SEQUENCE</scope>
</reference>
<proteinExistence type="predicted"/>
<evidence type="ECO:0000313" key="2">
    <source>
        <dbReference type="EMBL" id="CAD8127231.1"/>
    </source>
</evidence>
<dbReference type="Proteomes" id="UP000692954">
    <property type="component" value="Unassembled WGS sequence"/>
</dbReference>
<dbReference type="EMBL" id="CAJJDN010000174">
    <property type="protein sequence ID" value="CAD8127231.1"/>
    <property type="molecule type" value="Genomic_DNA"/>
</dbReference>
<keyword evidence="3" id="KW-1185">Reference proteome</keyword>
<name>A0A8S1RFZ1_9CILI</name>
<organism evidence="2 3">
    <name type="scientific">Paramecium sonneborni</name>
    <dbReference type="NCBI Taxonomy" id="65129"/>
    <lineage>
        <taxon>Eukaryota</taxon>
        <taxon>Sar</taxon>
        <taxon>Alveolata</taxon>
        <taxon>Ciliophora</taxon>
        <taxon>Intramacronucleata</taxon>
        <taxon>Oligohymenophorea</taxon>
        <taxon>Peniculida</taxon>
        <taxon>Parameciidae</taxon>
        <taxon>Paramecium</taxon>
    </lineage>
</organism>
<accession>A0A8S1RFZ1</accession>
<dbReference type="PROSITE" id="PS50088">
    <property type="entry name" value="ANK_REPEAT"/>
    <property type="match status" value="1"/>
</dbReference>
<dbReference type="PROSITE" id="PS50297">
    <property type="entry name" value="ANK_REP_REGION"/>
    <property type="match status" value="1"/>
</dbReference>
<dbReference type="Pfam" id="PF12796">
    <property type="entry name" value="Ank_2"/>
    <property type="match status" value="1"/>
</dbReference>
<keyword evidence="1" id="KW-0040">ANK repeat</keyword>
<gene>
    <name evidence="2" type="ORF">PSON_ATCC_30995.1.T1740037</name>
</gene>
<dbReference type="SMART" id="SM00248">
    <property type="entry name" value="ANK"/>
    <property type="match status" value="2"/>
</dbReference>
<feature type="repeat" description="ANK" evidence="1">
    <location>
        <begin position="263"/>
        <end position="295"/>
    </location>
</feature>
<sequence>MNPDFENSYHLKADQHKFPLSEQCHTLKNNLSFDIDKYRTYSLSNPKVCIDEQNTKSQVNGVKQEYNLTNPLIQNQQVESEFQINVDNILQFNQNFNCSELIDLNKEIKSNSETPKKMDQPLCLQSERNYKSHNTDLIVLPIPSYKNKLKAVGNMFLGVWRLQQNIVKPIICTDQFQDNFESLQNHLNNKNNYKQIHPVSESQDQRLMDLLNQFKLVCLFSQYSMSGSNEDIQNMIKILQKDPKRNLTNPQDPNHIINSLNQYGQNALYIATKNGNVEVVKFLLSLECNTHIRSRIFQDLTESPLEVSSRWHHLECVRLLLNADRYSNSELRSAIKATQNQEIINLLKLNMSSSLFSCCL</sequence>
<dbReference type="AlphaFoldDB" id="A0A8S1RFZ1"/>
<dbReference type="InterPro" id="IPR002110">
    <property type="entry name" value="Ankyrin_rpt"/>
</dbReference>
<protein>
    <submittedName>
        <fullName evidence="2">Uncharacterized protein</fullName>
    </submittedName>
</protein>
<evidence type="ECO:0000256" key="1">
    <source>
        <dbReference type="PROSITE-ProRule" id="PRU00023"/>
    </source>
</evidence>
<comment type="caution">
    <text evidence="2">The sequence shown here is derived from an EMBL/GenBank/DDBJ whole genome shotgun (WGS) entry which is preliminary data.</text>
</comment>